<dbReference type="Gene3D" id="1.10.260.40">
    <property type="entry name" value="lambda repressor-like DNA-binding domains"/>
    <property type="match status" value="1"/>
</dbReference>
<dbReference type="InterPro" id="IPR001387">
    <property type="entry name" value="Cro/C1-type_HTH"/>
</dbReference>
<dbReference type="SMART" id="SM00530">
    <property type="entry name" value="HTH_XRE"/>
    <property type="match status" value="1"/>
</dbReference>
<feature type="domain" description="HTH cro/C1-type" evidence="1">
    <location>
        <begin position="9"/>
        <end position="65"/>
    </location>
</feature>
<comment type="caution">
    <text evidence="2">The sequence shown here is derived from an EMBL/GenBank/DDBJ whole genome shotgun (WGS) entry which is preliminary data.</text>
</comment>
<dbReference type="PROSITE" id="PS50943">
    <property type="entry name" value="HTH_CROC1"/>
    <property type="match status" value="1"/>
</dbReference>
<gene>
    <name evidence="2" type="ORF">D1B31_20900</name>
</gene>
<dbReference type="EMBL" id="QWEG01000018">
    <property type="protein sequence ID" value="RHW32809.1"/>
    <property type="molecule type" value="Genomic_DNA"/>
</dbReference>
<dbReference type="RefSeq" id="WP_118924101.1">
    <property type="nucleotide sequence ID" value="NZ_QWEG01000018.1"/>
</dbReference>
<reference evidence="2 3" key="1">
    <citation type="journal article" date="2017" name="Int. J. Syst. Evol. Microbiol.">
        <title>Bacillus notoginsengisoli sp. nov., a novel bacterium isolated from the rhizosphere of Panax notoginseng.</title>
        <authorList>
            <person name="Zhang M.Y."/>
            <person name="Cheng J."/>
            <person name="Cai Y."/>
            <person name="Zhang T.Y."/>
            <person name="Wu Y.Y."/>
            <person name="Manikprabhu D."/>
            <person name="Li W.J."/>
            <person name="Zhang Y.X."/>
        </authorList>
    </citation>
    <scope>NUCLEOTIDE SEQUENCE [LARGE SCALE GENOMIC DNA]</scope>
    <source>
        <strain evidence="2 3">JCM 30743</strain>
    </source>
</reference>
<dbReference type="AlphaFoldDB" id="A0A417YID5"/>
<evidence type="ECO:0000259" key="1">
    <source>
        <dbReference type="PROSITE" id="PS50943"/>
    </source>
</evidence>
<protein>
    <submittedName>
        <fullName evidence="2">XRE family transcriptional regulator</fullName>
    </submittedName>
</protein>
<proteinExistence type="predicted"/>
<name>A0A417YID5_9BACI</name>
<organism evidence="2 3">
    <name type="scientific">Neobacillus notoginsengisoli</name>
    <dbReference type="NCBI Taxonomy" id="1578198"/>
    <lineage>
        <taxon>Bacteria</taxon>
        <taxon>Bacillati</taxon>
        <taxon>Bacillota</taxon>
        <taxon>Bacilli</taxon>
        <taxon>Bacillales</taxon>
        <taxon>Bacillaceae</taxon>
        <taxon>Neobacillus</taxon>
    </lineage>
</organism>
<dbReference type="GO" id="GO:0003677">
    <property type="term" value="F:DNA binding"/>
    <property type="evidence" value="ECO:0007669"/>
    <property type="project" value="InterPro"/>
</dbReference>
<dbReference type="Proteomes" id="UP000284416">
    <property type="component" value="Unassembled WGS sequence"/>
</dbReference>
<evidence type="ECO:0000313" key="3">
    <source>
        <dbReference type="Proteomes" id="UP000284416"/>
    </source>
</evidence>
<accession>A0A417YID5</accession>
<dbReference type="OrthoDB" id="2186666at2"/>
<dbReference type="Pfam" id="PF13443">
    <property type="entry name" value="HTH_26"/>
    <property type="match status" value="1"/>
</dbReference>
<evidence type="ECO:0000313" key="2">
    <source>
        <dbReference type="EMBL" id="RHW32809.1"/>
    </source>
</evidence>
<sequence length="71" mass="8202">MGPKVDVKIKELLDSRKISLRELSRLADIRHAVLSEHANGKRKSISFHHIEQIAEALQITDIREIIDFKED</sequence>
<dbReference type="CDD" id="cd00093">
    <property type="entry name" value="HTH_XRE"/>
    <property type="match status" value="1"/>
</dbReference>
<dbReference type="SUPFAM" id="SSF47413">
    <property type="entry name" value="lambda repressor-like DNA-binding domains"/>
    <property type="match status" value="1"/>
</dbReference>
<keyword evidence="3" id="KW-1185">Reference proteome</keyword>
<dbReference type="InterPro" id="IPR010982">
    <property type="entry name" value="Lambda_DNA-bd_dom_sf"/>
</dbReference>